<dbReference type="Pfam" id="PF07690">
    <property type="entry name" value="MFS_1"/>
    <property type="match status" value="1"/>
</dbReference>
<dbReference type="AlphaFoldDB" id="A0A327Z1R7"/>
<dbReference type="Gene3D" id="1.20.1250.20">
    <property type="entry name" value="MFS general substrate transporter like domains"/>
    <property type="match status" value="1"/>
</dbReference>
<dbReference type="InterPro" id="IPR036259">
    <property type="entry name" value="MFS_trans_sf"/>
</dbReference>
<dbReference type="Proteomes" id="UP000249341">
    <property type="component" value="Unassembled WGS sequence"/>
</dbReference>
<dbReference type="EMBL" id="QLMJ01000026">
    <property type="protein sequence ID" value="RAK26705.1"/>
    <property type="molecule type" value="Genomic_DNA"/>
</dbReference>
<proteinExistence type="predicted"/>
<dbReference type="PANTHER" id="PTHR23501:SF191">
    <property type="entry name" value="VACUOLAR BASIC AMINO ACID TRANSPORTER 4"/>
    <property type="match status" value="1"/>
</dbReference>
<organism evidence="8 9">
    <name type="scientific">Actinoplanes lutulentus</name>
    <dbReference type="NCBI Taxonomy" id="1287878"/>
    <lineage>
        <taxon>Bacteria</taxon>
        <taxon>Bacillati</taxon>
        <taxon>Actinomycetota</taxon>
        <taxon>Actinomycetes</taxon>
        <taxon>Micromonosporales</taxon>
        <taxon>Micromonosporaceae</taxon>
        <taxon>Actinoplanes</taxon>
    </lineage>
</organism>
<keyword evidence="2" id="KW-0813">Transport</keyword>
<feature type="transmembrane region" description="Helical" evidence="6">
    <location>
        <begin position="310"/>
        <end position="329"/>
    </location>
</feature>
<dbReference type="RefSeq" id="WP_111654458.1">
    <property type="nucleotide sequence ID" value="NZ_JACHWI010000002.1"/>
</dbReference>
<dbReference type="GO" id="GO:0005886">
    <property type="term" value="C:plasma membrane"/>
    <property type="evidence" value="ECO:0007669"/>
    <property type="project" value="UniProtKB-SubCell"/>
</dbReference>
<protein>
    <submittedName>
        <fullName evidence="8">Putative MFS family arabinose efflux permease</fullName>
    </submittedName>
</protein>
<feature type="transmembrane region" description="Helical" evidence="6">
    <location>
        <begin position="398"/>
        <end position="422"/>
    </location>
</feature>
<comment type="subcellular location">
    <subcellularLocation>
        <location evidence="1">Cell inner membrane</location>
        <topology evidence="1">Multi-pass membrane protein</topology>
    </subcellularLocation>
</comment>
<evidence type="ECO:0000256" key="3">
    <source>
        <dbReference type="ARBA" id="ARBA00022692"/>
    </source>
</evidence>
<dbReference type="PANTHER" id="PTHR23501">
    <property type="entry name" value="MAJOR FACILITATOR SUPERFAMILY"/>
    <property type="match status" value="1"/>
</dbReference>
<evidence type="ECO:0000313" key="9">
    <source>
        <dbReference type="Proteomes" id="UP000249341"/>
    </source>
</evidence>
<feature type="transmembrane region" description="Helical" evidence="6">
    <location>
        <begin position="70"/>
        <end position="90"/>
    </location>
</feature>
<evidence type="ECO:0000313" key="8">
    <source>
        <dbReference type="EMBL" id="RAK26705.1"/>
    </source>
</evidence>
<dbReference type="InterPro" id="IPR011701">
    <property type="entry name" value="MFS"/>
</dbReference>
<reference evidence="8 9" key="1">
    <citation type="submission" date="2018-06" db="EMBL/GenBank/DDBJ databases">
        <title>Genomic Encyclopedia of Type Strains, Phase III (KMG-III): the genomes of soil and plant-associated and newly described type strains.</title>
        <authorList>
            <person name="Whitman W."/>
        </authorList>
    </citation>
    <scope>NUCLEOTIDE SEQUENCE [LARGE SCALE GENOMIC DNA]</scope>
    <source>
        <strain evidence="8 9">CGMCC 4.7090</strain>
    </source>
</reference>
<keyword evidence="5 6" id="KW-0472">Membrane</keyword>
<accession>A0A327Z1R7</accession>
<feature type="transmembrane region" description="Helical" evidence="6">
    <location>
        <begin position="335"/>
        <end position="355"/>
    </location>
</feature>
<keyword evidence="3 6" id="KW-0812">Transmembrane</keyword>
<dbReference type="Gene3D" id="1.20.1720.10">
    <property type="entry name" value="Multidrug resistance protein D"/>
    <property type="match status" value="1"/>
</dbReference>
<dbReference type="OrthoDB" id="3281800at2"/>
<evidence type="ECO:0000256" key="1">
    <source>
        <dbReference type="ARBA" id="ARBA00004429"/>
    </source>
</evidence>
<gene>
    <name evidence="8" type="ORF">B0I29_12694</name>
</gene>
<dbReference type="GO" id="GO:0022857">
    <property type="term" value="F:transmembrane transporter activity"/>
    <property type="evidence" value="ECO:0007669"/>
    <property type="project" value="InterPro"/>
</dbReference>
<comment type="caution">
    <text evidence="8">The sequence shown here is derived from an EMBL/GenBank/DDBJ whole genome shotgun (WGS) entry which is preliminary data.</text>
</comment>
<keyword evidence="4 6" id="KW-1133">Transmembrane helix</keyword>
<feature type="transmembrane region" description="Helical" evidence="6">
    <location>
        <begin position="96"/>
        <end position="117"/>
    </location>
</feature>
<feature type="transmembrane region" description="Helical" evidence="6">
    <location>
        <begin position="158"/>
        <end position="176"/>
    </location>
</feature>
<dbReference type="SUPFAM" id="SSF103473">
    <property type="entry name" value="MFS general substrate transporter"/>
    <property type="match status" value="1"/>
</dbReference>
<feature type="domain" description="Major facilitator superfamily (MFS) profile" evidence="7">
    <location>
        <begin position="5"/>
        <end position="427"/>
    </location>
</feature>
<evidence type="ECO:0000256" key="4">
    <source>
        <dbReference type="ARBA" id="ARBA00022989"/>
    </source>
</evidence>
<feature type="transmembrane region" description="Helical" evidence="6">
    <location>
        <begin position="43"/>
        <end position="63"/>
    </location>
</feature>
<feature type="transmembrane region" description="Helical" evidence="6">
    <location>
        <begin position="367"/>
        <end position="392"/>
    </location>
</feature>
<sequence>MNRRLIAPLVLGAALNPVNSSMIAVALVPIGIAFDALPAETSWLVSALYLATATGQPVVGRLVDRYGPRTLYLIGSAMVGVAGLIGTLAPSLAVLVVARVILGIGTCAGYPAAMYLLKRARTERPGSVLTLLTVAAQTIVVIGPTIGGLLITAGGWRTVFAVNIPLAAACLILGALRLPRTARVPGPRFDYLGTLLFAATLTSLMLALMGRYWFLALTLIAGAAFVTHQLRIAEPFIDLRVFGGNGPLIRTYLRTLMAQTITYAFLYGFTQWLQAGRGLSPSVAGLVLLPMSLVAIGGSALTGRSTRFRLVLLVGALTQIAACALLLPIGSSTAVWVLVLIAAACGLPQGINNLVNQNAVYHQADPARIGAAAGLLRTFTYLGALVAAAAFAHQGAGLRAFAVFLLAVSTLMLLLVCVETFLVRRTAHQPTSPEPVPSAT</sequence>
<evidence type="ECO:0000259" key="7">
    <source>
        <dbReference type="PROSITE" id="PS50850"/>
    </source>
</evidence>
<evidence type="ECO:0000256" key="2">
    <source>
        <dbReference type="ARBA" id="ARBA00022448"/>
    </source>
</evidence>
<feature type="transmembrane region" description="Helical" evidence="6">
    <location>
        <begin position="129"/>
        <end position="152"/>
    </location>
</feature>
<feature type="transmembrane region" description="Helical" evidence="6">
    <location>
        <begin position="282"/>
        <end position="303"/>
    </location>
</feature>
<feature type="transmembrane region" description="Helical" evidence="6">
    <location>
        <begin position="188"/>
        <end position="206"/>
    </location>
</feature>
<keyword evidence="9" id="KW-1185">Reference proteome</keyword>
<evidence type="ECO:0000256" key="5">
    <source>
        <dbReference type="ARBA" id="ARBA00023136"/>
    </source>
</evidence>
<dbReference type="PROSITE" id="PS50850">
    <property type="entry name" value="MFS"/>
    <property type="match status" value="1"/>
</dbReference>
<dbReference type="InterPro" id="IPR020846">
    <property type="entry name" value="MFS_dom"/>
</dbReference>
<name>A0A327Z1R7_9ACTN</name>
<evidence type="ECO:0000256" key="6">
    <source>
        <dbReference type="SAM" id="Phobius"/>
    </source>
</evidence>